<protein>
    <submittedName>
        <fullName evidence="1">Uncharacterized protein</fullName>
    </submittedName>
</protein>
<keyword evidence="2" id="KW-1185">Reference proteome</keyword>
<proteinExistence type="predicted"/>
<evidence type="ECO:0000313" key="1">
    <source>
        <dbReference type="EMBL" id="KAJ1134143.1"/>
    </source>
</evidence>
<dbReference type="Proteomes" id="UP001066276">
    <property type="component" value="Chromosome 6"/>
</dbReference>
<sequence>MLPLPQQSIRGKVPTSGCQVRCPYKAAAYNGLNVLWALTGTHSKGDDTLAAQTGAVGDALGPEVMCRGSHNHTMWFSGSTQDHSPGLLAPEWGTFSARHNGLPLQRGPGQGWCWHAGGLGDLVPSSKSPTLTWAEPAPWTRPLRGARAEHSLPVPSEVVRGIRGLQSAEGDEAAPGDRFVLTALQLLGPESSRVQGVDMFLKALA</sequence>
<dbReference type="EMBL" id="JANPWB010000010">
    <property type="protein sequence ID" value="KAJ1134143.1"/>
    <property type="molecule type" value="Genomic_DNA"/>
</dbReference>
<dbReference type="AlphaFoldDB" id="A0AAV7Q7G3"/>
<comment type="caution">
    <text evidence="1">The sequence shown here is derived from an EMBL/GenBank/DDBJ whole genome shotgun (WGS) entry which is preliminary data.</text>
</comment>
<gene>
    <name evidence="1" type="ORF">NDU88_000607</name>
</gene>
<reference evidence="1" key="1">
    <citation type="journal article" date="2022" name="bioRxiv">
        <title>Sequencing and chromosome-scale assembly of the giantPleurodeles waltlgenome.</title>
        <authorList>
            <person name="Brown T."/>
            <person name="Elewa A."/>
            <person name="Iarovenko S."/>
            <person name="Subramanian E."/>
            <person name="Araus A.J."/>
            <person name="Petzold A."/>
            <person name="Susuki M."/>
            <person name="Suzuki K.-i.T."/>
            <person name="Hayashi T."/>
            <person name="Toyoda A."/>
            <person name="Oliveira C."/>
            <person name="Osipova E."/>
            <person name="Leigh N.D."/>
            <person name="Simon A."/>
            <person name="Yun M.H."/>
        </authorList>
    </citation>
    <scope>NUCLEOTIDE SEQUENCE</scope>
    <source>
        <strain evidence="1">20211129_DDA</strain>
        <tissue evidence="1">Liver</tissue>
    </source>
</reference>
<organism evidence="1 2">
    <name type="scientific">Pleurodeles waltl</name>
    <name type="common">Iberian ribbed newt</name>
    <dbReference type="NCBI Taxonomy" id="8319"/>
    <lineage>
        <taxon>Eukaryota</taxon>
        <taxon>Metazoa</taxon>
        <taxon>Chordata</taxon>
        <taxon>Craniata</taxon>
        <taxon>Vertebrata</taxon>
        <taxon>Euteleostomi</taxon>
        <taxon>Amphibia</taxon>
        <taxon>Batrachia</taxon>
        <taxon>Caudata</taxon>
        <taxon>Salamandroidea</taxon>
        <taxon>Salamandridae</taxon>
        <taxon>Pleurodelinae</taxon>
        <taxon>Pleurodeles</taxon>
    </lineage>
</organism>
<accession>A0AAV7Q7G3</accession>
<evidence type="ECO:0000313" key="2">
    <source>
        <dbReference type="Proteomes" id="UP001066276"/>
    </source>
</evidence>
<name>A0AAV7Q7G3_PLEWA</name>